<comment type="caution">
    <text evidence="4">The sequence shown here is derived from an EMBL/GenBank/DDBJ whole genome shotgun (WGS) entry which is preliminary data.</text>
</comment>
<dbReference type="SUPFAM" id="SSF53335">
    <property type="entry name" value="S-adenosyl-L-methionine-dependent methyltransferases"/>
    <property type="match status" value="1"/>
</dbReference>
<evidence type="ECO:0000313" key="5">
    <source>
        <dbReference type="Proteomes" id="UP000269692"/>
    </source>
</evidence>
<proteinExistence type="predicted"/>
<sequence>MGVGDDRARHRAHGIDVEVARRAIEALGRGAEQVFGSHGWIGGQSELYGARDGRFEPRASPEVSVASPTLPGTTSGDAALDRRLDWARSYAEGGDREAAAGMLADLVIEAPQFVAAWFLLGETLEAAGDLEGAADAFREARERAPDDMMGAGLRLARLGAVPATGAMSPAYVRTLFDQYAGRFDAALRTRLAYRGPEVLAGALEAACAALGRPLAFARALDLGCGTGLAAPLIAPWVARLEGVDLSPAMLAQAERLGLYGGLRAAEMGADLEAAEPGIYDLILAADALCYVAELGPLLGAARRALAPGGLVAATLETHEGAGVILRDTLRYAHGRAHLVAAAEAAGLAIISLDTVSTRTEKGIPVPGLVAVLGG</sequence>
<feature type="repeat" description="TPR" evidence="1">
    <location>
        <begin position="114"/>
        <end position="147"/>
    </location>
</feature>
<feature type="compositionally biased region" description="Polar residues" evidence="2">
    <location>
        <begin position="66"/>
        <end position="76"/>
    </location>
</feature>
<dbReference type="InterPro" id="IPR013217">
    <property type="entry name" value="Methyltransf_12"/>
</dbReference>
<dbReference type="InterPro" id="IPR029063">
    <property type="entry name" value="SAM-dependent_MTases_sf"/>
</dbReference>
<dbReference type="EMBL" id="RCTF01000006">
    <property type="protein sequence ID" value="RLP79154.1"/>
    <property type="molecule type" value="Genomic_DNA"/>
</dbReference>
<dbReference type="SMART" id="SM00028">
    <property type="entry name" value="TPR"/>
    <property type="match status" value="1"/>
</dbReference>
<dbReference type="Gene3D" id="3.40.50.150">
    <property type="entry name" value="Vaccinia Virus protein VP39"/>
    <property type="match status" value="1"/>
</dbReference>
<dbReference type="Proteomes" id="UP000269692">
    <property type="component" value="Unassembled WGS sequence"/>
</dbReference>
<dbReference type="SUPFAM" id="SSF48452">
    <property type="entry name" value="TPR-like"/>
    <property type="match status" value="1"/>
</dbReference>
<keyword evidence="5" id="KW-1185">Reference proteome</keyword>
<dbReference type="GO" id="GO:0008168">
    <property type="term" value="F:methyltransferase activity"/>
    <property type="evidence" value="ECO:0007669"/>
    <property type="project" value="UniProtKB-KW"/>
</dbReference>
<dbReference type="Gene3D" id="1.25.40.10">
    <property type="entry name" value="Tetratricopeptide repeat domain"/>
    <property type="match status" value="1"/>
</dbReference>
<evidence type="ECO:0000256" key="1">
    <source>
        <dbReference type="PROSITE-ProRule" id="PRU00339"/>
    </source>
</evidence>
<name>A0A3L7AGK2_9HYPH</name>
<feature type="domain" description="Methyltransferase type 12" evidence="3">
    <location>
        <begin position="220"/>
        <end position="310"/>
    </location>
</feature>
<protein>
    <submittedName>
        <fullName evidence="4">Methyltransferase domain-containing protein</fullName>
    </submittedName>
</protein>
<dbReference type="InterPro" id="IPR050508">
    <property type="entry name" value="Methyltransf_Superfamily"/>
</dbReference>
<dbReference type="PANTHER" id="PTHR42912:SF93">
    <property type="entry name" value="N6-ADENOSINE-METHYLTRANSFERASE TMT1A"/>
    <property type="match status" value="1"/>
</dbReference>
<organism evidence="4 5">
    <name type="scientific">Xanthobacter tagetidis</name>
    <dbReference type="NCBI Taxonomy" id="60216"/>
    <lineage>
        <taxon>Bacteria</taxon>
        <taxon>Pseudomonadati</taxon>
        <taxon>Pseudomonadota</taxon>
        <taxon>Alphaproteobacteria</taxon>
        <taxon>Hyphomicrobiales</taxon>
        <taxon>Xanthobacteraceae</taxon>
        <taxon>Xanthobacter</taxon>
    </lineage>
</organism>
<evidence type="ECO:0000256" key="2">
    <source>
        <dbReference type="SAM" id="MobiDB-lite"/>
    </source>
</evidence>
<dbReference type="PROSITE" id="PS50005">
    <property type="entry name" value="TPR"/>
    <property type="match status" value="1"/>
</dbReference>
<keyword evidence="4" id="KW-0808">Transferase</keyword>
<dbReference type="InterPro" id="IPR019734">
    <property type="entry name" value="TPR_rpt"/>
</dbReference>
<dbReference type="AlphaFoldDB" id="A0A3L7AGK2"/>
<evidence type="ECO:0000313" key="4">
    <source>
        <dbReference type="EMBL" id="RLP79154.1"/>
    </source>
</evidence>
<feature type="region of interest" description="Disordered" evidence="2">
    <location>
        <begin position="58"/>
        <end position="77"/>
    </location>
</feature>
<dbReference type="CDD" id="cd02440">
    <property type="entry name" value="AdoMet_MTases"/>
    <property type="match status" value="1"/>
</dbReference>
<dbReference type="InterPro" id="IPR011990">
    <property type="entry name" value="TPR-like_helical_dom_sf"/>
</dbReference>
<evidence type="ECO:0000259" key="3">
    <source>
        <dbReference type="Pfam" id="PF08242"/>
    </source>
</evidence>
<keyword evidence="4" id="KW-0489">Methyltransferase</keyword>
<gene>
    <name evidence="4" type="ORF">D9R14_09215</name>
</gene>
<accession>A0A3L7AGK2</accession>
<keyword evidence="1" id="KW-0802">TPR repeat</keyword>
<reference evidence="4 5" key="1">
    <citation type="submission" date="2018-10" db="EMBL/GenBank/DDBJ databases">
        <title>Xanthobacter tagetidis genome sequencing and assembly.</title>
        <authorList>
            <person name="Maclea K.S."/>
            <person name="Goen A.E."/>
            <person name="Fatima S.A."/>
        </authorList>
    </citation>
    <scope>NUCLEOTIDE SEQUENCE [LARGE SCALE GENOMIC DNA]</scope>
    <source>
        <strain evidence="4 5">ATCC 700314</strain>
    </source>
</reference>
<dbReference type="Pfam" id="PF13432">
    <property type="entry name" value="TPR_16"/>
    <property type="match status" value="1"/>
</dbReference>
<dbReference type="Pfam" id="PF08242">
    <property type="entry name" value="Methyltransf_12"/>
    <property type="match status" value="1"/>
</dbReference>
<dbReference type="GO" id="GO:0032259">
    <property type="term" value="P:methylation"/>
    <property type="evidence" value="ECO:0007669"/>
    <property type="project" value="UniProtKB-KW"/>
</dbReference>
<dbReference type="OrthoDB" id="465636at2"/>
<dbReference type="PANTHER" id="PTHR42912">
    <property type="entry name" value="METHYLTRANSFERASE"/>
    <property type="match status" value="1"/>
</dbReference>